<feature type="transmembrane region" description="Helical" evidence="9">
    <location>
        <begin position="83"/>
        <end position="102"/>
    </location>
</feature>
<dbReference type="InterPro" id="IPR006369">
    <property type="entry name" value="Protohaem_IX_farnesylTrfase"/>
</dbReference>
<dbReference type="CDD" id="cd13957">
    <property type="entry name" value="PT_UbiA_Cox10"/>
    <property type="match status" value="1"/>
</dbReference>
<dbReference type="eggNOG" id="COG0109">
    <property type="taxonomic scope" value="Bacteria"/>
</dbReference>
<gene>
    <name evidence="9" type="primary">ctaB</name>
    <name evidence="10" type="ordered locus">Fluta_1921</name>
</gene>
<keyword evidence="6 9" id="KW-0350">Heme biosynthesis</keyword>
<name>F2IJL8_FLUTR</name>
<dbReference type="Gene3D" id="1.10.357.140">
    <property type="entry name" value="UbiA prenyltransferase"/>
    <property type="match status" value="1"/>
</dbReference>
<keyword evidence="3 9" id="KW-0808">Transferase</keyword>
<keyword evidence="9" id="KW-0997">Cell inner membrane</keyword>
<dbReference type="OrthoDB" id="9814417at2"/>
<proteinExistence type="inferred from homology"/>
<reference evidence="11" key="2">
    <citation type="submission" date="2011-02" db="EMBL/GenBank/DDBJ databases">
        <title>The complete genome of Fluviicola taffensis DSM 16823.</title>
        <authorList>
            <consortium name="US DOE Joint Genome Institute (JGI-PGF)"/>
            <person name="Lucas S."/>
            <person name="Copeland A."/>
            <person name="Lapidus A."/>
            <person name="Bruce D."/>
            <person name="Goodwin L."/>
            <person name="Pitluck S."/>
            <person name="Kyrpides N."/>
            <person name="Mavromatis K."/>
            <person name="Ivanova N."/>
            <person name="Mikhailova N."/>
            <person name="Pagani I."/>
            <person name="Chertkov O."/>
            <person name="Detter J.C."/>
            <person name="Han C."/>
            <person name="Tapia R."/>
            <person name="Land M."/>
            <person name="Hauser L."/>
            <person name="Markowitz V."/>
            <person name="Cheng J.-F."/>
            <person name="Hugenholtz P."/>
            <person name="Woyke T."/>
            <person name="Wu D."/>
            <person name="Tindall B."/>
            <person name="Pomrenke H.G."/>
            <person name="Brambilla E."/>
            <person name="Klenk H.-P."/>
            <person name="Eisen J.A."/>
        </authorList>
    </citation>
    <scope>NUCLEOTIDE SEQUENCE [LARGE SCALE GENOMIC DNA]</scope>
    <source>
        <strain evidence="11">DSM 16823 / RW262 / RW262</strain>
    </source>
</reference>
<feature type="transmembrane region" description="Helical" evidence="9">
    <location>
        <begin position="41"/>
        <end position="62"/>
    </location>
</feature>
<feature type="transmembrane region" description="Helical" evidence="9">
    <location>
        <begin position="266"/>
        <end position="283"/>
    </location>
</feature>
<dbReference type="EMBL" id="CP002542">
    <property type="protein sequence ID" value="AEA43908.1"/>
    <property type="molecule type" value="Genomic_DNA"/>
</dbReference>
<keyword evidence="7 9" id="KW-0472">Membrane</keyword>
<comment type="miscellaneous">
    <text evidence="9">Carbon 2 of the heme B porphyrin ring is defined according to the Fischer nomenclature.</text>
</comment>
<dbReference type="KEGG" id="fte:Fluta_1921"/>
<dbReference type="HAMAP" id="MF_00154">
    <property type="entry name" value="CyoE_CtaB"/>
    <property type="match status" value="1"/>
</dbReference>
<dbReference type="InterPro" id="IPR030470">
    <property type="entry name" value="UbiA_prenylTrfase_CS"/>
</dbReference>
<dbReference type="AlphaFoldDB" id="F2IJL8"/>
<accession>F2IJL8</accession>
<evidence type="ECO:0000256" key="1">
    <source>
        <dbReference type="ARBA" id="ARBA00004141"/>
    </source>
</evidence>
<keyword evidence="5 9" id="KW-1133">Transmembrane helix</keyword>
<comment type="function">
    <text evidence="9">Converts heme B (protoheme IX) to heme O by substitution of the vinyl group on carbon 2 of heme B porphyrin ring with a hydroxyethyl farnesyl side group.</text>
</comment>
<dbReference type="STRING" id="755732.Fluta_1921"/>
<dbReference type="PANTHER" id="PTHR43448">
    <property type="entry name" value="PROTOHEME IX FARNESYLTRANSFERASE, MITOCHONDRIAL"/>
    <property type="match status" value="1"/>
</dbReference>
<dbReference type="InterPro" id="IPR044878">
    <property type="entry name" value="UbiA_sf"/>
</dbReference>
<dbReference type="PANTHER" id="PTHR43448:SF2">
    <property type="entry name" value="PROTOHEME IX FARNESYLTRANSFERASE, MITOCHONDRIAL"/>
    <property type="match status" value="1"/>
</dbReference>
<keyword evidence="11" id="KW-1185">Reference proteome</keyword>
<evidence type="ECO:0000256" key="7">
    <source>
        <dbReference type="ARBA" id="ARBA00023136"/>
    </source>
</evidence>
<dbReference type="PROSITE" id="PS00943">
    <property type="entry name" value="UBIA"/>
    <property type="match status" value="1"/>
</dbReference>
<comment type="pathway">
    <text evidence="9">Porphyrin-containing compound metabolism; heme O biosynthesis; heme O from protoheme: step 1/1.</text>
</comment>
<dbReference type="Pfam" id="PF01040">
    <property type="entry name" value="UbiA"/>
    <property type="match status" value="1"/>
</dbReference>
<evidence type="ECO:0000256" key="9">
    <source>
        <dbReference type="HAMAP-Rule" id="MF_00154"/>
    </source>
</evidence>
<organism evidence="10 11">
    <name type="scientific">Fluviicola taffensis (strain DSM 16823 / NCIMB 13979 / RW262)</name>
    <dbReference type="NCBI Taxonomy" id="755732"/>
    <lineage>
        <taxon>Bacteria</taxon>
        <taxon>Pseudomonadati</taxon>
        <taxon>Bacteroidota</taxon>
        <taxon>Flavobacteriia</taxon>
        <taxon>Flavobacteriales</taxon>
        <taxon>Crocinitomicaceae</taxon>
        <taxon>Fluviicola</taxon>
    </lineage>
</organism>
<dbReference type="EC" id="2.5.1.141" evidence="9"/>
<feature type="transmembrane region" description="Helical" evidence="9">
    <location>
        <begin position="160"/>
        <end position="186"/>
    </location>
</feature>
<dbReference type="GO" id="GO:0008495">
    <property type="term" value="F:protoheme IX farnesyltransferase activity"/>
    <property type="evidence" value="ECO:0007669"/>
    <property type="project" value="UniProtKB-UniRule"/>
</dbReference>
<dbReference type="UniPathway" id="UPA00834">
    <property type="reaction ID" value="UER00712"/>
</dbReference>
<comment type="similarity">
    <text evidence="9">Belongs to the UbiA prenyltransferase family. Protoheme IX farnesyltransferase subfamily.</text>
</comment>
<keyword evidence="2 9" id="KW-1003">Cell membrane</keyword>
<evidence type="ECO:0000256" key="4">
    <source>
        <dbReference type="ARBA" id="ARBA00022692"/>
    </source>
</evidence>
<dbReference type="GO" id="GO:0048034">
    <property type="term" value="P:heme O biosynthetic process"/>
    <property type="evidence" value="ECO:0007669"/>
    <property type="project" value="UniProtKB-UniRule"/>
</dbReference>
<protein>
    <recommendedName>
        <fullName evidence="9">Protoheme IX farnesyltransferase</fullName>
        <ecNumber evidence="9">2.5.1.141</ecNumber>
    </recommendedName>
    <alternativeName>
        <fullName evidence="9">Heme B farnesyltransferase</fullName>
    </alternativeName>
    <alternativeName>
        <fullName evidence="9">Heme O synthase</fullName>
    </alternativeName>
</protein>
<comment type="catalytic activity">
    <reaction evidence="8 9">
        <text>heme b + (2E,6E)-farnesyl diphosphate + H2O = Fe(II)-heme o + diphosphate</text>
        <dbReference type="Rhea" id="RHEA:28070"/>
        <dbReference type="ChEBI" id="CHEBI:15377"/>
        <dbReference type="ChEBI" id="CHEBI:33019"/>
        <dbReference type="ChEBI" id="CHEBI:60344"/>
        <dbReference type="ChEBI" id="CHEBI:60530"/>
        <dbReference type="ChEBI" id="CHEBI:175763"/>
        <dbReference type="EC" id="2.5.1.141"/>
    </reaction>
</comment>
<comment type="subcellular location">
    <subcellularLocation>
        <location evidence="9">Cell inner membrane</location>
        <topology evidence="9">Multi-pass membrane protein</topology>
    </subcellularLocation>
    <subcellularLocation>
        <location evidence="1">Membrane</location>
        <topology evidence="1">Multi-pass membrane protein</topology>
    </subcellularLocation>
</comment>
<feature type="transmembrane region" description="Helical" evidence="9">
    <location>
        <begin position="108"/>
        <end position="126"/>
    </location>
</feature>
<evidence type="ECO:0000313" key="10">
    <source>
        <dbReference type="EMBL" id="AEA43908.1"/>
    </source>
</evidence>
<feature type="transmembrane region" description="Helical" evidence="9">
    <location>
        <begin position="235"/>
        <end position="254"/>
    </location>
</feature>
<evidence type="ECO:0000256" key="2">
    <source>
        <dbReference type="ARBA" id="ARBA00022475"/>
    </source>
</evidence>
<evidence type="ECO:0000256" key="8">
    <source>
        <dbReference type="ARBA" id="ARBA00047690"/>
    </source>
</evidence>
<evidence type="ECO:0000256" key="6">
    <source>
        <dbReference type="ARBA" id="ARBA00023133"/>
    </source>
</evidence>
<feature type="transmembrane region" description="Helical" evidence="9">
    <location>
        <begin position="133"/>
        <end position="154"/>
    </location>
</feature>
<dbReference type="Proteomes" id="UP000007463">
    <property type="component" value="Chromosome"/>
</dbReference>
<dbReference type="GO" id="GO:0005886">
    <property type="term" value="C:plasma membrane"/>
    <property type="evidence" value="ECO:0007669"/>
    <property type="project" value="UniProtKB-SubCell"/>
</dbReference>
<evidence type="ECO:0000256" key="3">
    <source>
        <dbReference type="ARBA" id="ARBA00022679"/>
    </source>
</evidence>
<sequence length="295" mass="32626" precursor="true">MGIGKKVKMYMNFTKFRLASLVILSALSGYLFVGGHDGLEITYLLIGGLLVTAASNGSNQIWERELDILMKRTGKRPLPMGEMTVNEGLIVIAACLLPGLWMLHELNLASMLLGLTAFVSYVFIYTPMKRISTWAVFVGAFPGAIPPMIGVVAGTESGELGLVAGVLFFVQFIWQFPHFWAIAWVSHDDYKQGGFSLLPSKDGRTKGSAFQIMIYSLALIPFSLLPWLMNWTSSITLAIAGACSILFFLQSYKLFLSLTVADARKLMFASFIWLPIVQFLYVFDRNLPAIKAALL</sequence>
<feature type="transmembrane region" description="Helical" evidence="9">
    <location>
        <begin position="207"/>
        <end position="229"/>
    </location>
</feature>
<evidence type="ECO:0000313" key="11">
    <source>
        <dbReference type="Proteomes" id="UP000007463"/>
    </source>
</evidence>
<dbReference type="InterPro" id="IPR000537">
    <property type="entry name" value="UbiA_prenyltransferase"/>
</dbReference>
<dbReference type="NCBIfam" id="TIGR01473">
    <property type="entry name" value="cyoE_ctaB"/>
    <property type="match status" value="1"/>
</dbReference>
<evidence type="ECO:0000256" key="5">
    <source>
        <dbReference type="ARBA" id="ARBA00022989"/>
    </source>
</evidence>
<reference evidence="10 11" key="1">
    <citation type="journal article" date="2011" name="Stand. Genomic Sci.">
        <title>Complete genome sequence of the gliding freshwater bacterium Fluviicola taffensis type strain (RW262).</title>
        <authorList>
            <person name="Woyke T."/>
            <person name="Chertkov O."/>
            <person name="Lapidus A."/>
            <person name="Nolan M."/>
            <person name="Lucas S."/>
            <person name="Del Rio T.G."/>
            <person name="Tice H."/>
            <person name="Cheng J.F."/>
            <person name="Tapia R."/>
            <person name="Han C."/>
            <person name="Goodwin L."/>
            <person name="Pitluck S."/>
            <person name="Liolios K."/>
            <person name="Pagani I."/>
            <person name="Ivanova N."/>
            <person name="Huntemann M."/>
            <person name="Mavromatis K."/>
            <person name="Mikhailova N."/>
            <person name="Pati A."/>
            <person name="Chen A."/>
            <person name="Palaniappan K."/>
            <person name="Land M."/>
            <person name="Hauser L."/>
            <person name="Brambilla E.M."/>
            <person name="Rohde M."/>
            <person name="Mwirichia R."/>
            <person name="Sikorski J."/>
            <person name="Tindall B.J."/>
            <person name="Goker M."/>
            <person name="Bristow J."/>
            <person name="Eisen J.A."/>
            <person name="Markowitz V."/>
            <person name="Hugenholtz P."/>
            <person name="Klenk H.P."/>
            <person name="Kyrpides N.C."/>
        </authorList>
    </citation>
    <scope>NUCLEOTIDE SEQUENCE [LARGE SCALE GENOMIC DNA]</scope>
    <source>
        <strain evidence="11">DSM 16823 / RW262 / RW262</strain>
    </source>
</reference>
<dbReference type="HOGENOM" id="CLU_029631_3_2_10"/>
<keyword evidence="4 9" id="KW-0812">Transmembrane</keyword>